<dbReference type="Proteomes" id="UP000219338">
    <property type="component" value="Unassembled WGS sequence"/>
</dbReference>
<protein>
    <submittedName>
        <fullName evidence="2">Uncharacterized protein</fullName>
    </submittedName>
</protein>
<keyword evidence="1" id="KW-0472">Membrane</keyword>
<evidence type="ECO:0000313" key="2">
    <source>
        <dbReference type="EMBL" id="SJL17093.1"/>
    </source>
</evidence>
<organism evidence="2 3">
    <name type="scientific">Armillaria ostoyae</name>
    <name type="common">Armillaria root rot fungus</name>
    <dbReference type="NCBI Taxonomy" id="47428"/>
    <lineage>
        <taxon>Eukaryota</taxon>
        <taxon>Fungi</taxon>
        <taxon>Dikarya</taxon>
        <taxon>Basidiomycota</taxon>
        <taxon>Agaricomycotina</taxon>
        <taxon>Agaricomycetes</taxon>
        <taxon>Agaricomycetidae</taxon>
        <taxon>Agaricales</taxon>
        <taxon>Marasmiineae</taxon>
        <taxon>Physalacriaceae</taxon>
        <taxon>Armillaria</taxon>
    </lineage>
</organism>
<sequence>MASSRRLGSLTGKVNKRNVAIPKMKLRASISIFFHIDDEEQTVTSQGTKPLPTGRSSMLFGRRRLHPPKKSASVPVGPIFGIGPSGGHMIMNRKKRDMIKQTFVTYFDSKSSESQSSAEAILRMMIAWGIATVCLALILLLISAALAVYWKGEPAFMNEMPFISQALPRERNRSRLIVLECFLYSYG</sequence>
<name>A0A284S7X9_ARMOS</name>
<accession>A0A284S7X9</accession>
<feature type="transmembrane region" description="Helical" evidence="1">
    <location>
        <begin position="125"/>
        <end position="150"/>
    </location>
</feature>
<evidence type="ECO:0000256" key="1">
    <source>
        <dbReference type="SAM" id="Phobius"/>
    </source>
</evidence>
<gene>
    <name evidence="2" type="ORF">ARMOST_20635</name>
</gene>
<keyword evidence="1" id="KW-1133">Transmembrane helix</keyword>
<keyword evidence="1" id="KW-0812">Transmembrane</keyword>
<evidence type="ECO:0000313" key="3">
    <source>
        <dbReference type="Proteomes" id="UP000219338"/>
    </source>
</evidence>
<keyword evidence="3" id="KW-1185">Reference proteome</keyword>
<proteinExistence type="predicted"/>
<dbReference type="EMBL" id="FUEG01000040">
    <property type="protein sequence ID" value="SJL17093.1"/>
    <property type="molecule type" value="Genomic_DNA"/>
</dbReference>
<dbReference type="AlphaFoldDB" id="A0A284S7X9"/>
<reference evidence="3" key="1">
    <citation type="journal article" date="2017" name="Nat. Ecol. Evol.">
        <title>Genome expansion and lineage-specific genetic innovations in the forest pathogenic fungi Armillaria.</title>
        <authorList>
            <person name="Sipos G."/>
            <person name="Prasanna A.N."/>
            <person name="Walter M.C."/>
            <person name="O'Connor E."/>
            <person name="Balint B."/>
            <person name="Krizsan K."/>
            <person name="Kiss B."/>
            <person name="Hess J."/>
            <person name="Varga T."/>
            <person name="Slot J."/>
            <person name="Riley R."/>
            <person name="Boka B."/>
            <person name="Rigling D."/>
            <person name="Barry K."/>
            <person name="Lee J."/>
            <person name="Mihaltcheva S."/>
            <person name="LaButti K."/>
            <person name="Lipzen A."/>
            <person name="Waldron R."/>
            <person name="Moloney N.M."/>
            <person name="Sperisen C."/>
            <person name="Kredics L."/>
            <person name="Vagvoelgyi C."/>
            <person name="Patrignani A."/>
            <person name="Fitzpatrick D."/>
            <person name="Nagy I."/>
            <person name="Doyle S."/>
            <person name="Anderson J.B."/>
            <person name="Grigoriev I.V."/>
            <person name="Gueldener U."/>
            <person name="Muensterkoetter M."/>
            <person name="Nagy L.G."/>
        </authorList>
    </citation>
    <scope>NUCLEOTIDE SEQUENCE [LARGE SCALE GENOMIC DNA]</scope>
    <source>
        <strain evidence="3">C18/9</strain>
    </source>
</reference>